<keyword evidence="2 5" id="KW-0378">Hydrolase</keyword>
<keyword evidence="1 5" id="KW-0547">Nucleotide-binding</keyword>
<evidence type="ECO:0000256" key="4">
    <source>
        <dbReference type="ARBA" id="ARBA00022840"/>
    </source>
</evidence>
<evidence type="ECO:0000313" key="8">
    <source>
        <dbReference type="Proteomes" id="UP000663861"/>
    </source>
</evidence>
<dbReference type="AlphaFoldDB" id="A0A8H3BQE6"/>
<dbReference type="PANTHER" id="PTHR21529:SF4">
    <property type="entry name" value="TPR AND ANKYRIN REPEAT-CONTAINING PROTEIN 1"/>
    <property type="match status" value="1"/>
</dbReference>
<dbReference type="Proteomes" id="UP000663861">
    <property type="component" value="Unassembled WGS sequence"/>
</dbReference>
<feature type="domain" description="UvrD-like helicase ATP-binding" evidence="6">
    <location>
        <begin position="207"/>
        <end position="579"/>
    </location>
</feature>
<dbReference type="InterPro" id="IPR027417">
    <property type="entry name" value="P-loop_NTPase"/>
</dbReference>
<protein>
    <recommendedName>
        <fullName evidence="6">UvrD-like helicase ATP-binding domain-containing protein</fullName>
    </recommendedName>
</protein>
<evidence type="ECO:0000256" key="3">
    <source>
        <dbReference type="ARBA" id="ARBA00022806"/>
    </source>
</evidence>
<dbReference type="PANTHER" id="PTHR21529">
    <property type="entry name" value="MAMMARY TURMOR VIRUS RECEPTOR HOMOLOG 1, 2 MTVR1, 2"/>
    <property type="match status" value="1"/>
</dbReference>
<dbReference type="Gene3D" id="3.40.50.300">
    <property type="entry name" value="P-loop containing nucleotide triphosphate hydrolases"/>
    <property type="match status" value="1"/>
</dbReference>
<dbReference type="SUPFAM" id="SSF52540">
    <property type="entry name" value="P-loop containing nucleoside triphosphate hydrolases"/>
    <property type="match status" value="1"/>
</dbReference>
<dbReference type="GO" id="GO:0016787">
    <property type="term" value="F:hydrolase activity"/>
    <property type="evidence" value="ECO:0007669"/>
    <property type="project" value="UniProtKB-UniRule"/>
</dbReference>
<dbReference type="InterPro" id="IPR014016">
    <property type="entry name" value="UvrD-like_ATP-bd"/>
</dbReference>
<sequence length="579" mass="65335">MQKGDSHVFAMVEKKITELSQGFFSDSNQKRLIGLDTEVPIYEAKVSRDIRIVYQIDLDTDVDAKMDKQIIRIYGVYTHAQLDNRLWSLISHYHIGRRGKEYRRRQVDQRPCLYRETPRAPGQNVTLPAHFPYEDTENPEDSTPPIAPEAGAMTDKDLLNLHSLIALEKFIPMSQSLIDGTPAFFVPHLVPNFGPPAILNDSDANHVFQVSAKEKEIIYHDSACFVLGRSGTGKTTSIVFKMIGIEKLFERMEEVTKPRQVFVTQSRVLAQRVQEYYESLVTSSSDTPNKSAKSAEDEDVLADLDDEDASAFGLPRKYSMLEDRHFPLFVTFDQLCSLLEADFGLQSKRLTRTKAHATAEKRFALSEVADVKIDLDQDDEVPQGDDGMPSSPVAETTERMLAAKQAAVTFEVFVAGYWRHFDYQLIKGLDPALVYSEFLGIIEGSEAALSSKSGALSRDEYSSLSHKKSSFASQRGRVYDLYEAYRKRKRQLGGYDAAERSHALVLATNERVPGFKFDCLYIDEAQDNLLIDMKLLHNLSNNPHGIFVAGDTAQTISAGSSFRFEDLKAFLWRLEVSFE</sequence>
<keyword evidence="4 5" id="KW-0067">ATP-binding</keyword>
<keyword evidence="3 5" id="KW-0347">Helicase</keyword>
<reference evidence="7" key="1">
    <citation type="submission" date="2021-01" db="EMBL/GenBank/DDBJ databases">
        <authorList>
            <person name="Kaushik A."/>
        </authorList>
    </citation>
    <scope>NUCLEOTIDE SEQUENCE</scope>
    <source>
        <strain evidence="7">AG4-RS23</strain>
    </source>
</reference>
<proteinExistence type="predicted"/>
<evidence type="ECO:0000256" key="1">
    <source>
        <dbReference type="ARBA" id="ARBA00022741"/>
    </source>
</evidence>
<evidence type="ECO:0000256" key="2">
    <source>
        <dbReference type="ARBA" id="ARBA00022801"/>
    </source>
</evidence>
<evidence type="ECO:0000256" key="5">
    <source>
        <dbReference type="PROSITE-ProRule" id="PRU00560"/>
    </source>
</evidence>
<comment type="caution">
    <text evidence="7">The sequence shown here is derived from an EMBL/GenBank/DDBJ whole genome shotgun (WGS) entry which is preliminary data.</text>
</comment>
<feature type="binding site" evidence="5">
    <location>
        <begin position="228"/>
        <end position="235"/>
    </location>
    <ligand>
        <name>ATP</name>
        <dbReference type="ChEBI" id="CHEBI:30616"/>
    </ligand>
</feature>
<evidence type="ECO:0000259" key="6">
    <source>
        <dbReference type="PROSITE" id="PS51198"/>
    </source>
</evidence>
<organism evidence="7 8">
    <name type="scientific">Rhizoctonia solani</name>
    <dbReference type="NCBI Taxonomy" id="456999"/>
    <lineage>
        <taxon>Eukaryota</taxon>
        <taxon>Fungi</taxon>
        <taxon>Dikarya</taxon>
        <taxon>Basidiomycota</taxon>
        <taxon>Agaricomycotina</taxon>
        <taxon>Agaricomycetes</taxon>
        <taxon>Cantharellales</taxon>
        <taxon>Ceratobasidiaceae</taxon>
        <taxon>Rhizoctonia</taxon>
    </lineage>
</organism>
<name>A0A8H3BQE6_9AGAM</name>
<gene>
    <name evidence="7" type="ORF">RDB_LOCUS69196</name>
</gene>
<dbReference type="PROSITE" id="PS51198">
    <property type="entry name" value="UVRD_HELICASE_ATP_BIND"/>
    <property type="match status" value="1"/>
</dbReference>
<dbReference type="InterPro" id="IPR039904">
    <property type="entry name" value="TRANK1"/>
</dbReference>
<dbReference type="GO" id="GO:0004386">
    <property type="term" value="F:helicase activity"/>
    <property type="evidence" value="ECO:0007669"/>
    <property type="project" value="UniProtKB-UniRule"/>
</dbReference>
<dbReference type="EMBL" id="CAJMWY010001206">
    <property type="protein sequence ID" value="CAE6461524.1"/>
    <property type="molecule type" value="Genomic_DNA"/>
</dbReference>
<dbReference type="Pfam" id="PF00580">
    <property type="entry name" value="UvrD-helicase"/>
    <property type="match status" value="1"/>
</dbReference>
<evidence type="ECO:0000313" key="7">
    <source>
        <dbReference type="EMBL" id="CAE6461524.1"/>
    </source>
</evidence>
<accession>A0A8H3BQE6</accession>
<dbReference type="GO" id="GO:0005524">
    <property type="term" value="F:ATP binding"/>
    <property type="evidence" value="ECO:0007669"/>
    <property type="project" value="UniProtKB-UniRule"/>
</dbReference>